<organism evidence="2 3">
    <name type="scientific">Brochothrix thermosphacta</name>
    <name type="common">Microbacterium thermosphactum</name>
    <dbReference type="NCBI Taxonomy" id="2756"/>
    <lineage>
        <taxon>Bacteria</taxon>
        <taxon>Bacillati</taxon>
        <taxon>Bacillota</taxon>
        <taxon>Bacilli</taxon>
        <taxon>Bacillales</taxon>
        <taxon>Listeriaceae</taxon>
        <taxon>Brochothrix</taxon>
    </lineage>
</organism>
<feature type="transmembrane region" description="Helical" evidence="1">
    <location>
        <begin position="60"/>
        <end position="81"/>
    </location>
</feature>
<sequence length="139" mass="16159">MKKEAFNYKGAFGQPIIIREVTDKVSLPMGGARLSRIIIFAITLFFMWLFRSFINSIGALMPGLTLVLYLGVPFFLSGILLKIKANGKQLHYFIWDYLIYLFTIKIGKKHFANDQETRYLRETTQFDYDSNERKSTNVN</sequence>
<keyword evidence="1" id="KW-0472">Membrane</keyword>
<dbReference type="InterPro" id="IPR025608">
    <property type="entry name" value="TcpE"/>
</dbReference>
<protein>
    <recommendedName>
        <fullName evidence="4">Conjugal transfer protein</fullName>
    </recommendedName>
</protein>
<dbReference type="RefSeq" id="WP_120487434.1">
    <property type="nucleotide sequence ID" value="NZ_OUNC01000005.1"/>
</dbReference>
<dbReference type="AlphaFoldDB" id="A0A2X0RYT7"/>
<accession>A0A2X0RYT7</accession>
<evidence type="ECO:0000256" key="1">
    <source>
        <dbReference type="SAM" id="Phobius"/>
    </source>
</evidence>
<evidence type="ECO:0000313" key="3">
    <source>
        <dbReference type="Proteomes" id="UP000270190"/>
    </source>
</evidence>
<dbReference type="Proteomes" id="UP000270190">
    <property type="component" value="Unassembled WGS sequence"/>
</dbReference>
<proteinExistence type="predicted"/>
<dbReference type="EMBL" id="OUNC01000005">
    <property type="protein sequence ID" value="SPP27237.1"/>
    <property type="molecule type" value="Genomic_DNA"/>
</dbReference>
<evidence type="ECO:0000313" key="2">
    <source>
        <dbReference type="EMBL" id="SPP27237.1"/>
    </source>
</evidence>
<feature type="transmembrane region" description="Helical" evidence="1">
    <location>
        <begin position="34"/>
        <end position="54"/>
    </location>
</feature>
<gene>
    <name evidence="2" type="ORF">BTBSAS_130017</name>
</gene>
<keyword evidence="1" id="KW-1133">Transmembrane helix</keyword>
<dbReference type="Pfam" id="PF12648">
    <property type="entry name" value="TcpE"/>
    <property type="match status" value="1"/>
</dbReference>
<evidence type="ECO:0008006" key="4">
    <source>
        <dbReference type="Google" id="ProtNLM"/>
    </source>
</evidence>
<reference evidence="3" key="1">
    <citation type="submission" date="2018-04" db="EMBL/GenBank/DDBJ databases">
        <authorList>
            <person name="Illikoud N."/>
        </authorList>
    </citation>
    <scope>NUCLEOTIDE SEQUENCE [LARGE SCALE GENOMIC DNA]</scope>
</reference>
<name>A0A2X0RYT7_BROTH</name>
<keyword evidence="1" id="KW-0812">Transmembrane</keyword>